<dbReference type="AlphaFoldDB" id="A0A9N9SUB8"/>
<keyword evidence="2" id="KW-1185">Reference proteome</keyword>
<protein>
    <submittedName>
        <fullName evidence="1">Uncharacterized protein</fullName>
    </submittedName>
</protein>
<evidence type="ECO:0000313" key="2">
    <source>
        <dbReference type="Proteomes" id="UP001153709"/>
    </source>
</evidence>
<gene>
    <name evidence="1" type="ORF">DIABBA_LOCUS2065</name>
</gene>
<organism evidence="1 2">
    <name type="scientific">Diabrotica balteata</name>
    <name type="common">Banded cucumber beetle</name>
    <dbReference type="NCBI Taxonomy" id="107213"/>
    <lineage>
        <taxon>Eukaryota</taxon>
        <taxon>Metazoa</taxon>
        <taxon>Ecdysozoa</taxon>
        <taxon>Arthropoda</taxon>
        <taxon>Hexapoda</taxon>
        <taxon>Insecta</taxon>
        <taxon>Pterygota</taxon>
        <taxon>Neoptera</taxon>
        <taxon>Endopterygota</taxon>
        <taxon>Coleoptera</taxon>
        <taxon>Polyphaga</taxon>
        <taxon>Cucujiformia</taxon>
        <taxon>Chrysomeloidea</taxon>
        <taxon>Chrysomelidae</taxon>
        <taxon>Galerucinae</taxon>
        <taxon>Diabroticina</taxon>
        <taxon>Diabroticites</taxon>
        <taxon>Diabrotica</taxon>
    </lineage>
</organism>
<proteinExistence type="predicted"/>
<evidence type="ECO:0000313" key="1">
    <source>
        <dbReference type="EMBL" id="CAG9828125.1"/>
    </source>
</evidence>
<name>A0A9N9SUB8_DIABA</name>
<reference evidence="1" key="1">
    <citation type="submission" date="2022-01" db="EMBL/GenBank/DDBJ databases">
        <authorList>
            <person name="King R."/>
        </authorList>
    </citation>
    <scope>NUCLEOTIDE SEQUENCE</scope>
</reference>
<accession>A0A9N9SUB8</accession>
<sequence length="79" mass="9628">METTENVISEKIYKIERDNNQAYDGSLTTLKIEIKDEPKQENTFDEFEYLEFLENTEVEQDEYQFKLFEEQQTRNYEGK</sequence>
<dbReference type="EMBL" id="OU898276">
    <property type="protein sequence ID" value="CAG9828125.1"/>
    <property type="molecule type" value="Genomic_DNA"/>
</dbReference>
<dbReference type="Proteomes" id="UP001153709">
    <property type="component" value="Chromosome 1"/>
</dbReference>